<evidence type="ECO:0000256" key="1">
    <source>
        <dbReference type="ARBA" id="ARBA00004123"/>
    </source>
</evidence>
<dbReference type="Proteomes" id="UP000054350">
    <property type="component" value="Unassembled WGS sequence"/>
</dbReference>
<dbReference type="InterPro" id="IPR036638">
    <property type="entry name" value="HLH_DNA-bd_sf"/>
</dbReference>
<reference evidence="9 10" key="1">
    <citation type="submission" date="2009-11" db="EMBL/GenBank/DDBJ databases">
        <title>Annotation of Allomyces macrogynus ATCC 38327.</title>
        <authorList>
            <consortium name="The Broad Institute Genome Sequencing Platform"/>
            <person name="Russ C."/>
            <person name="Cuomo C."/>
            <person name="Burger G."/>
            <person name="Gray M.W."/>
            <person name="Holland P.W.H."/>
            <person name="King N."/>
            <person name="Lang F.B.F."/>
            <person name="Roger A.J."/>
            <person name="Ruiz-Trillo I."/>
            <person name="Young S.K."/>
            <person name="Zeng Q."/>
            <person name="Gargeya S."/>
            <person name="Fitzgerald M."/>
            <person name="Haas B."/>
            <person name="Abouelleil A."/>
            <person name="Alvarado L."/>
            <person name="Arachchi H.M."/>
            <person name="Berlin A."/>
            <person name="Chapman S.B."/>
            <person name="Gearin G."/>
            <person name="Goldberg J."/>
            <person name="Griggs A."/>
            <person name="Gujja S."/>
            <person name="Hansen M."/>
            <person name="Heiman D."/>
            <person name="Howarth C."/>
            <person name="Larimer J."/>
            <person name="Lui A."/>
            <person name="MacDonald P.J.P."/>
            <person name="McCowen C."/>
            <person name="Montmayeur A."/>
            <person name="Murphy C."/>
            <person name="Neiman D."/>
            <person name="Pearson M."/>
            <person name="Priest M."/>
            <person name="Roberts A."/>
            <person name="Saif S."/>
            <person name="Shea T."/>
            <person name="Sisk P."/>
            <person name="Stolte C."/>
            <person name="Sykes S."/>
            <person name="Wortman J."/>
            <person name="Nusbaum C."/>
            <person name="Birren B."/>
        </authorList>
    </citation>
    <scope>NUCLEOTIDE SEQUENCE [LARGE SCALE GENOMIC DNA]</scope>
    <source>
        <strain evidence="9 10">ATCC 38327</strain>
    </source>
</reference>
<evidence type="ECO:0000259" key="8">
    <source>
        <dbReference type="PROSITE" id="PS50888"/>
    </source>
</evidence>
<dbReference type="Gene3D" id="4.10.280.10">
    <property type="entry name" value="Helix-loop-helix DNA-binding domain"/>
    <property type="match status" value="1"/>
</dbReference>
<reference evidence="10" key="2">
    <citation type="submission" date="2009-11" db="EMBL/GenBank/DDBJ databases">
        <title>The Genome Sequence of Allomyces macrogynus strain ATCC 38327.</title>
        <authorList>
            <consortium name="The Broad Institute Genome Sequencing Platform"/>
            <person name="Russ C."/>
            <person name="Cuomo C."/>
            <person name="Shea T."/>
            <person name="Young S.K."/>
            <person name="Zeng Q."/>
            <person name="Koehrsen M."/>
            <person name="Haas B."/>
            <person name="Borodovsky M."/>
            <person name="Guigo R."/>
            <person name="Alvarado L."/>
            <person name="Berlin A."/>
            <person name="Borenstein D."/>
            <person name="Chen Z."/>
            <person name="Engels R."/>
            <person name="Freedman E."/>
            <person name="Gellesch M."/>
            <person name="Goldberg J."/>
            <person name="Griggs A."/>
            <person name="Gujja S."/>
            <person name="Heiman D."/>
            <person name="Hepburn T."/>
            <person name="Howarth C."/>
            <person name="Jen D."/>
            <person name="Larson L."/>
            <person name="Lewis B."/>
            <person name="Mehta T."/>
            <person name="Park D."/>
            <person name="Pearson M."/>
            <person name="Roberts A."/>
            <person name="Saif S."/>
            <person name="Shenoy N."/>
            <person name="Sisk P."/>
            <person name="Stolte C."/>
            <person name="Sykes S."/>
            <person name="Walk T."/>
            <person name="White J."/>
            <person name="Yandava C."/>
            <person name="Burger G."/>
            <person name="Gray M.W."/>
            <person name="Holland P.W.H."/>
            <person name="King N."/>
            <person name="Lang F.B.F."/>
            <person name="Roger A.J."/>
            <person name="Ruiz-Trillo I."/>
            <person name="Lander E."/>
            <person name="Nusbaum C."/>
        </authorList>
    </citation>
    <scope>NUCLEOTIDE SEQUENCE [LARGE SCALE GENOMIC DNA]</scope>
    <source>
        <strain evidence="10">ATCC 38327</strain>
    </source>
</reference>
<dbReference type="VEuPathDB" id="FungiDB:AMAG_07023"/>
<feature type="domain" description="BHLH" evidence="8">
    <location>
        <begin position="323"/>
        <end position="380"/>
    </location>
</feature>
<dbReference type="OrthoDB" id="690068at2759"/>
<keyword evidence="4" id="KW-0804">Transcription</keyword>
<name>A0A0L0SFQ1_ALLM3</name>
<proteinExistence type="predicted"/>
<dbReference type="AlphaFoldDB" id="A0A0L0SFQ1"/>
<evidence type="ECO:0000256" key="4">
    <source>
        <dbReference type="ARBA" id="ARBA00023163"/>
    </source>
</evidence>
<keyword evidence="10" id="KW-1185">Reference proteome</keyword>
<dbReference type="GO" id="GO:0005634">
    <property type="term" value="C:nucleus"/>
    <property type="evidence" value="ECO:0007669"/>
    <property type="project" value="UniProtKB-SubCell"/>
</dbReference>
<keyword evidence="6" id="KW-0175">Coiled coil</keyword>
<evidence type="ECO:0000256" key="5">
    <source>
        <dbReference type="ARBA" id="ARBA00023242"/>
    </source>
</evidence>
<evidence type="ECO:0000256" key="6">
    <source>
        <dbReference type="SAM" id="Coils"/>
    </source>
</evidence>
<dbReference type="PANTHER" id="PTHR45776">
    <property type="entry name" value="MIP04163P"/>
    <property type="match status" value="1"/>
</dbReference>
<dbReference type="GO" id="GO:0000981">
    <property type="term" value="F:DNA-binding transcription factor activity, RNA polymerase II-specific"/>
    <property type="evidence" value="ECO:0007669"/>
    <property type="project" value="TreeGrafter"/>
</dbReference>
<dbReference type="SUPFAM" id="SSF47459">
    <property type="entry name" value="HLH, helix-loop-helix DNA-binding domain"/>
    <property type="match status" value="1"/>
</dbReference>
<keyword evidence="5" id="KW-0539">Nucleus</keyword>
<feature type="region of interest" description="Disordered" evidence="7">
    <location>
        <begin position="534"/>
        <end position="595"/>
    </location>
</feature>
<organism evidence="9 10">
    <name type="scientific">Allomyces macrogynus (strain ATCC 38327)</name>
    <name type="common">Allomyces javanicus var. macrogynus</name>
    <dbReference type="NCBI Taxonomy" id="578462"/>
    <lineage>
        <taxon>Eukaryota</taxon>
        <taxon>Fungi</taxon>
        <taxon>Fungi incertae sedis</taxon>
        <taxon>Blastocladiomycota</taxon>
        <taxon>Blastocladiomycetes</taxon>
        <taxon>Blastocladiales</taxon>
        <taxon>Blastocladiaceae</taxon>
        <taxon>Allomyces</taxon>
    </lineage>
</organism>
<dbReference type="SMART" id="SM00353">
    <property type="entry name" value="HLH"/>
    <property type="match status" value="1"/>
</dbReference>
<comment type="subcellular location">
    <subcellularLocation>
        <location evidence="1">Nucleus</location>
    </subcellularLocation>
</comment>
<evidence type="ECO:0000313" key="9">
    <source>
        <dbReference type="EMBL" id="KNE61282.1"/>
    </source>
</evidence>
<keyword evidence="2" id="KW-0805">Transcription regulation</keyword>
<gene>
    <name evidence="9" type="ORF">AMAG_07023</name>
</gene>
<dbReference type="GO" id="GO:0046983">
    <property type="term" value="F:protein dimerization activity"/>
    <property type="evidence" value="ECO:0007669"/>
    <property type="project" value="InterPro"/>
</dbReference>
<dbReference type="PROSITE" id="PS50888">
    <property type="entry name" value="BHLH"/>
    <property type="match status" value="1"/>
</dbReference>
<sequence length="709" mass="75242">MSSFFGLATGAPPPQQQQQQQQPTAHMFAAPHQSPALAPAAGAGGFATMTPHELLALQQSQLQQPSQQPQPYQQPQYHAGTPTPATMSSLLSTSLQQQSHGFFTTASSVPPPSPSLPRPASAASSTASHLAPVKVQEGFFIPSDPTPSSSNQFQSMLAPPTAAHLQAQPFNTSSPMLVDAPTTPTTPHWPTADGSGSIASSGPPAVSSTAASWMSLGRTPGTPRGTTRAEALRIGSVPASAFRHHATQPGVHSPLATSFWDATGSSVGSTAMLGTSAGDDDHLAAALASTAPTGAAGASAAAAAAASSLPLKSVQVLHEKRRRRRESHNAVERRRRDNINERIQEMGLLLPETYTGSDASTAKAHKGQILRKAVDYVGDLQRLLAQARDRHRELEQALRQLGVEPPEMADLDRQMDTLLTLPSHTVGTLMVAPAVLREQQHQQMQQMQPPTPLRADAVADQQQQMVFANLPHVFPAASTTPEITMTAMVSGPSPNGAAAGVVSTDAVDGLEQLLIPPAQQWVTTATTASMSGASASLSPTMITPSLAPIPQQSQQPVQQQQPMQQSPFLQPQYQVQQPPTFQQQPQQQQYQFQSQYQAPQQQQFQQQQPQQQQPTVVMYAAAPTAPGQPPQYYAIQQHQPAQAHPPPPPHPYYVQAPTYQSYQQVPAQYQAGVAQPMQAYTMQGMPAGTIVMQAPPAAQPAASAQPGGV</sequence>
<dbReference type="PANTHER" id="PTHR45776:SF2">
    <property type="entry name" value="MIP04163P"/>
    <property type="match status" value="1"/>
</dbReference>
<feature type="compositionally biased region" description="Low complexity" evidence="7">
    <location>
        <begin position="548"/>
        <end position="595"/>
    </location>
</feature>
<feature type="compositionally biased region" description="Low complexity" evidence="7">
    <location>
        <begin position="118"/>
        <end position="128"/>
    </location>
</feature>
<evidence type="ECO:0000256" key="3">
    <source>
        <dbReference type="ARBA" id="ARBA00023125"/>
    </source>
</evidence>
<dbReference type="CDD" id="cd11387">
    <property type="entry name" value="bHLHzip_USF_MITF"/>
    <property type="match status" value="1"/>
</dbReference>
<dbReference type="EMBL" id="GG745337">
    <property type="protein sequence ID" value="KNE61282.1"/>
    <property type="molecule type" value="Genomic_DNA"/>
</dbReference>
<dbReference type="STRING" id="578462.A0A0L0SFQ1"/>
<evidence type="ECO:0000256" key="2">
    <source>
        <dbReference type="ARBA" id="ARBA00023015"/>
    </source>
</evidence>
<feature type="region of interest" description="Disordered" evidence="7">
    <location>
        <begin position="1"/>
        <end position="128"/>
    </location>
</feature>
<feature type="coiled-coil region" evidence="6">
    <location>
        <begin position="377"/>
        <end position="404"/>
    </location>
</feature>
<feature type="compositionally biased region" description="Low complexity" evidence="7">
    <location>
        <begin position="88"/>
        <end position="99"/>
    </location>
</feature>
<accession>A0A0L0SFQ1</accession>
<keyword evidence="3" id="KW-0238">DNA-binding</keyword>
<feature type="compositionally biased region" description="Low complexity" evidence="7">
    <location>
        <begin position="57"/>
        <end position="77"/>
    </location>
</feature>
<dbReference type="GO" id="GO:0000978">
    <property type="term" value="F:RNA polymerase II cis-regulatory region sequence-specific DNA binding"/>
    <property type="evidence" value="ECO:0007669"/>
    <property type="project" value="TreeGrafter"/>
</dbReference>
<evidence type="ECO:0000313" key="10">
    <source>
        <dbReference type="Proteomes" id="UP000054350"/>
    </source>
</evidence>
<protein>
    <recommendedName>
        <fullName evidence="8">BHLH domain-containing protein</fullName>
    </recommendedName>
</protein>
<dbReference type="InterPro" id="IPR011598">
    <property type="entry name" value="bHLH_dom"/>
</dbReference>
<dbReference type="Pfam" id="PF00010">
    <property type="entry name" value="HLH"/>
    <property type="match status" value="1"/>
</dbReference>
<dbReference type="eggNOG" id="KOG1318">
    <property type="taxonomic scope" value="Eukaryota"/>
</dbReference>
<evidence type="ECO:0000256" key="7">
    <source>
        <dbReference type="SAM" id="MobiDB-lite"/>
    </source>
</evidence>